<dbReference type="PaxDb" id="4113-PGSC0003DMT400000339"/>
<name>M0ZGJ8_SOLTU</name>
<dbReference type="InParanoid" id="M0ZGJ8"/>
<reference evidence="2" key="1">
    <citation type="journal article" date="2011" name="Nature">
        <title>Genome sequence and analysis of the tuber crop potato.</title>
        <authorList>
            <consortium name="The Potato Genome Sequencing Consortium"/>
        </authorList>
    </citation>
    <scope>NUCLEOTIDE SEQUENCE [LARGE SCALE GENOMIC DNA]</scope>
    <source>
        <strain evidence="2">cv. DM1-3 516 R44</strain>
    </source>
</reference>
<dbReference type="Gramene" id="PGSC0003DMT400000339">
    <property type="protein sequence ID" value="PGSC0003DMT400000339"/>
    <property type="gene ID" value="PGSC0003DMG400000116"/>
</dbReference>
<evidence type="ECO:0000313" key="1">
    <source>
        <dbReference type="EnsemblPlants" id="PGSC0003DMT400000339"/>
    </source>
</evidence>
<reference evidence="1" key="2">
    <citation type="submission" date="2015-06" db="UniProtKB">
        <authorList>
            <consortium name="EnsemblPlants"/>
        </authorList>
    </citation>
    <scope>IDENTIFICATION</scope>
    <source>
        <strain evidence="1">DM1-3 516 R44</strain>
    </source>
</reference>
<evidence type="ECO:0000313" key="2">
    <source>
        <dbReference type="Proteomes" id="UP000011115"/>
    </source>
</evidence>
<protein>
    <submittedName>
        <fullName evidence="1">Uncharacterized protein</fullName>
    </submittedName>
</protein>
<keyword evidence="2" id="KW-1185">Reference proteome</keyword>
<proteinExistence type="predicted"/>
<organism evidence="1 2">
    <name type="scientific">Solanum tuberosum</name>
    <name type="common">Potato</name>
    <dbReference type="NCBI Taxonomy" id="4113"/>
    <lineage>
        <taxon>Eukaryota</taxon>
        <taxon>Viridiplantae</taxon>
        <taxon>Streptophyta</taxon>
        <taxon>Embryophyta</taxon>
        <taxon>Tracheophyta</taxon>
        <taxon>Spermatophyta</taxon>
        <taxon>Magnoliopsida</taxon>
        <taxon>eudicotyledons</taxon>
        <taxon>Gunneridae</taxon>
        <taxon>Pentapetalae</taxon>
        <taxon>asterids</taxon>
        <taxon>lamiids</taxon>
        <taxon>Solanales</taxon>
        <taxon>Solanaceae</taxon>
        <taxon>Solanoideae</taxon>
        <taxon>Solaneae</taxon>
        <taxon>Solanum</taxon>
    </lineage>
</organism>
<dbReference type="AlphaFoldDB" id="M0ZGJ8"/>
<accession>M0ZGJ8</accession>
<sequence length="85" mass="9620">MEHQDNQSEDDPNAKELENMKQVLFAKCRLRPLLVVDDSFPALLTEQGQCQAGRLSKADTTHKKSLHFIKRNATNHISNDSNVCV</sequence>
<dbReference type="HOGENOM" id="CLU_2516991_0_0_1"/>
<dbReference type="Proteomes" id="UP000011115">
    <property type="component" value="Unassembled WGS sequence"/>
</dbReference>
<dbReference type="EnsemblPlants" id="PGSC0003DMT400000339">
    <property type="protein sequence ID" value="PGSC0003DMT400000339"/>
    <property type="gene ID" value="PGSC0003DMG400000116"/>
</dbReference>